<evidence type="ECO:0000256" key="1">
    <source>
        <dbReference type="ARBA" id="ARBA00004196"/>
    </source>
</evidence>
<reference evidence="5 6" key="1">
    <citation type="journal article" date="2009" name="Genome Res.">
        <title>Complete genome of the cellulolytic thermophile Acidothermus cellulolyticus 11B provides insights into its ecophysiological and evolutionary adaptations.</title>
        <authorList>
            <person name="Barabote R.D."/>
            <person name="Xie G."/>
            <person name="Leu D.H."/>
            <person name="Normand P."/>
            <person name="Necsulea A."/>
            <person name="Daubin V."/>
            <person name="Medigue C."/>
            <person name="Adney W.S."/>
            <person name="Xu X.C."/>
            <person name="Lapidus A."/>
            <person name="Parales R.E."/>
            <person name="Detter C."/>
            <person name="Pujic P."/>
            <person name="Bruce D."/>
            <person name="Lavire C."/>
            <person name="Challacombe J.F."/>
            <person name="Brettin T.S."/>
            <person name="Berry A.M."/>
        </authorList>
    </citation>
    <scope>NUCLEOTIDE SEQUENCE [LARGE SCALE GENOMIC DNA]</scope>
    <source>
        <strain evidence="6">ATCC 43068 / DSM 8971 / 11B</strain>
    </source>
</reference>
<evidence type="ECO:0000256" key="2">
    <source>
        <dbReference type="ARBA" id="ARBA00007639"/>
    </source>
</evidence>
<evidence type="ECO:0000259" key="4">
    <source>
        <dbReference type="Pfam" id="PF13407"/>
    </source>
</evidence>
<dbReference type="InterPro" id="IPR025997">
    <property type="entry name" value="SBP_2_dom"/>
</dbReference>
<comment type="similarity">
    <text evidence="2">Belongs to the bacterial solute-binding protein 2 family.</text>
</comment>
<dbReference type="KEGG" id="ace:Acel_0577"/>
<name>A0LSE0_ACIC1</name>
<keyword evidence="6" id="KW-1185">Reference proteome</keyword>
<organism evidence="5 6">
    <name type="scientific">Acidothermus cellulolyticus (strain ATCC 43068 / DSM 8971 / 11B)</name>
    <dbReference type="NCBI Taxonomy" id="351607"/>
    <lineage>
        <taxon>Bacteria</taxon>
        <taxon>Bacillati</taxon>
        <taxon>Actinomycetota</taxon>
        <taxon>Actinomycetes</taxon>
        <taxon>Acidothermales</taxon>
        <taxon>Acidothermaceae</taxon>
        <taxon>Acidothermus</taxon>
    </lineage>
</organism>
<dbReference type="PANTHER" id="PTHR46847">
    <property type="entry name" value="D-ALLOSE-BINDING PERIPLASMIC PROTEIN-RELATED"/>
    <property type="match status" value="1"/>
</dbReference>
<proteinExistence type="inferred from homology"/>
<dbReference type="Gene3D" id="3.40.50.2300">
    <property type="match status" value="2"/>
</dbReference>
<dbReference type="EMBL" id="CP000481">
    <property type="protein sequence ID" value="ABK52350.1"/>
    <property type="molecule type" value="Genomic_DNA"/>
</dbReference>
<dbReference type="PANTHER" id="PTHR46847:SF1">
    <property type="entry name" value="D-ALLOSE-BINDING PERIPLASMIC PROTEIN-RELATED"/>
    <property type="match status" value="1"/>
</dbReference>
<accession>A0LSE0</accession>
<protein>
    <submittedName>
        <fullName evidence="5">Monosaccharide ABC transporter substrate-binding protein, CUT2 family</fullName>
    </submittedName>
</protein>
<dbReference type="GO" id="GO:0030246">
    <property type="term" value="F:carbohydrate binding"/>
    <property type="evidence" value="ECO:0007669"/>
    <property type="project" value="UniProtKB-ARBA"/>
</dbReference>
<sequence length="358" mass="36942">MAALLAACSSTSKTASSGSESPAGSAAASASSAAASSPASGGSSTGGGSYVIGVSNTIAGNGWREEMICSIKAQALVSGQVKKVVVISKNGGPTDQIQDLQNLISQGVNAIIVNPSDPEKLNSVLEAAVKKGIVVVAVDQAVTAPDVYLAANNQEEYGKLGAEWLAKALNGKGDVLYMRGAQGAPADIARDQGFRSVMAQYPGIKFKEVYTGWDFTKAAALATQELTAHHYDGIWTSGTDYTVVNAFKTLGKTPIPVVGADNNGFVAQLLAGQPGAAVTNPAAVGAVGLDIALDVLQGKSVPKQTLLTPEVWDLATAKDKLQTYHFPNLPPTWPSQVEIKPWTTYTPQQLIACKGPGE</sequence>
<dbReference type="GO" id="GO:0030313">
    <property type="term" value="C:cell envelope"/>
    <property type="evidence" value="ECO:0007669"/>
    <property type="project" value="UniProtKB-SubCell"/>
</dbReference>
<keyword evidence="3" id="KW-0732">Signal</keyword>
<dbReference type="InterPro" id="IPR028082">
    <property type="entry name" value="Peripla_BP_I"/>
</dbReference>
<dbReference type="HOGENOM" id="CLU_037628_3_9_11"/>
<dbReference type="AlphaFoldDB" id="A0LSE0"/>
<feature type="domain" description="Periplasmic binding protein" evidence="4">
    <location>
        <begin position="52"/>
        <end position="299"/>
    </location>
</feature>
<dbReference type="OrthoDB" id="9813037at2"/>
<evidence type="ECO:0000256" key="3">
    <source>
        <dbReference type="ARBA" id="ARBA00022729"/>
    </source>
</evidence>
<evidence type="ECO:0000313" key="5">
    <source>
        <dbReference type="EMBL" id="ABK52350.1"/>
    </source>
</evidence>
<evidence type="ECO:0000313" key="6">
    <source>
        <dbReference type="Proteomes" id="UP000008221"/>
    </source>
</evidence>
<dbReference type="Pfam" id="PF13407">
    <property type="entry name" value="Peripla_BP_4"/>
    <property type="match status" value="1"/>
</dbReference>
<dbReference type="InParanoid" id="A0LSE0"/>
<dbReference type="STRING" id="351607.Acel_0577"/>
<dbReference type="Proteomes" id="UP000008221">
    <property type="component" value="Chromosome"/>
</dbReference>
<dbReference type="SUPFAM" id="SSF53822">
    <property type="entry name" value="Periplasmic binding protein-like I"/>
    <property type="match status" value="1"/>
</dbReference>
<comment type="subcellular location">
    <subcellularLocation>
        <location evidence="1">Cell envelope</location>
    </subcellularLocation>
</comment>
<dbReference type="eggNOG" id="COG1879">
    <property type="taxonomic scope" value="Bacteria"/>
</dbReference>
<gene>
    <name evidence="5" type="ordered locus">Acel_0577</name>
</gene>